<proteinExistence type="predicted"/>
<protein>
    <submittedName>
        <fullName evidence="1">Uncharacterized protein</fullName>
    </submittedName>
</protein>
<dbReference type="EMBL" id="LDEV01002481">
    <property type="protein sequence ID" value="KLJ08963.1"/>
    <property type="molecule type" value="Genomic_DNA"/>
</dbReference>
<keyword evidence="2" id="KW-1185">Reference proteome</keyword>
<name>A0A0H1BCX4_9EURO</name>
<dbReference type="OrthoDB" id="10525529at2759"/>
<evidence type="ECO:0000313" key="1">
    <source>
        <dbReference type="EMBL" id="KLJ08963.1"/>
    </source>
</evidence>
<dbReference type="Proteomes" id="UP000053573">
    <property type="component" value="Unassembled WGS sequence"/>
</dbReference>
<dbReference type="AlphaFoldDB" id="A0A0H1BCX4"/>
<feature type="non-terminal residue" evidence="1">
    <location>
        <position position="1"/>
    </location>
</feature>
<evidence type="ECO:0000313" key="2">
    <source>
        <dbReference type="Proteomes" id="UP000053573"/>
    </source>
</evidence>
<reference evidence="2" key="1">
    <citation type="journal article" date="2015" name="PLoS Genet.">
        <title>The dynamic genome and transcriptome of the human fungal pathogen Blastomyces and close relative Emmonsia.</title>
        <authorList>
            <person name="Munoz J.F."/>
            <person name="Gauthier G.M."/>
            <person name="Desjardins C.A."/>
            <person name="Gallo J.E."/>
            <person name="Holder J."/>
            <person name="Sullivan T.D."/>
            <person name="Marty A.J."/>
            <person name="Carmen J.C."/>
            <person name="Chen Z."/>
            <person name="Ding L."/>
            <person name="Gujja S."/>
            <person name="Magrini V."/>
            <person name="Misas E."/>
            <person name="Mitreva M."/>
            <person name="Priest M."/>
            <person name="Saif S."/>
            <person name="Whiston E.A."/>
            <person name="Young S."/>
            <person name="Zeng Q."/>
            <person name="Goldman W.E."/>
            <person name="Mardis E.R."/>
            <person name="Taylor J.W."/>
            <person name="McEwen J.G."/>
            <person name="Clay O.K."/>
            <person name="Klein B.S."/>
            <person name="Cuomo C.A."/>
        </authorList>
    </citation>
    <scope>NUCLEOTIDE SEQUENCE [LARGE SCALE GENOMIC DNA]</scope>
    <source>
        <strain evidence="2">UAMH 139</strain>
    </source>
</reference>
<organism evidence="1 2">
    <name type="scientific">Blastomyces silverae</name>
    <dbReference type="NCBI Taxonomy" id="2060906"/>
    <lineage>
        <taxon>Eukaryota</taxon>
        <taxon>Fungi</taxon>
        <taxon>Dikarya</taxon>
        <taxon>Ascomycota</taxon>
        <taxon>Pezizomycotina</taxon>
        <taxon>Eurotiomycetes</taxon>
        <taxon>Eurotiomycetidae</taxon>
        <taxon>Onygenales</taxon>
        <taxon>Ajellomycetaceae</taxon>
        <taxon>Blastomyces</taxon>
    </lineage>
</organism>
<accession>A0A0H1BCX4</accession>
<comment type="caution">
    <text evidence="1">The sequence shown here is derived from an EMBL/GenBank/DDBJ whole genome shotgun (WGS) entry which is preliminary data.</text>
</comment>
<sequence length="105" mass="12368">ETPALEKGARFQPLRHVKRAAEVLLPHFRGCDFIRKETKRPPSAVAGSYHSWFKCSDHHHYFQTHTLLAILKVAQFAQSSARYRWIYLRHCLRNFLPYKNSTCDL</sequence>
<gene>
    <name evidence="1" type="ORF">EMPG_15609</name>
</gene>